<dbReference type="InterPro" id="IPR018080">
    <property type="entry name" value="Band_7/stomatin-like_CS"/>
</dbReference>
<dbReference type="AlphaFoldDB" id="A0A7S0GNV3"/>
<organism evidence="6">
    <name type="scientific">Amorphochlora amoebiformis</name>
    <dbReference type="NCBI Taxonomy" id="1561963"/>
    <lineage>
        <taxon>Eukaryota</taxon>
        <taxon>Sar</taxon>
        <taxon>Rhizaria</taxon>
        <taxon>Cercozoa</taxon>
        <taxon>Chlorarachniophyceae</taxon>
        <taxon>Amorphochlora</taxon>
    </lineage>
</organism>
<name>A0A7S0GNV3_9EUKA</name>
<keyword evidence="4" id="KW-0812">Transmembrane</keyword>
<evidence type="ECO:0000256" key="4">
    <source>
        <dbReference type="SAM" id="Phobius"/>
    </source>
</evidence>
<dbReference type="PROSITE" id="PS01270">
    <property type="entry name" value="BAND_7"/>
    <property type="match status" value="1"/>
</dbReference>
<dbReference type="PANTHER" id="PTHR10264">
    <property type="entry name" value="BAND 7 PROTEIN-RELATED"/>
    <property type="match status" value="1"/>
</dbReference>
<dbReference type="FunFam" id="3.30.479.30:FF:000004">
    <property type="entry name" value="Putative membrane protease family, stomatin"/>
    <property type="match status" value="1"/>
</dbReference>
<keyword evidence="3 4" id="KW-0472">Membrane</keyword>
<dbReference type="InterPro" id="IPR043202">
    <property type="entry name" value="Band-7_stomatin-like"/>
</dbReference>
<dbReference type="InterPro" id="IPR001972">
    <property type="entry name" value="Stomatin_HflK_fam"/>
</dbReference>
<sequence length="325" mass="37098">MAGRNGDVKLDMASGANYDRHEEDLMAIRQLAEVRPAGGACHGDYCGKCMAYVVAGFLWFFSILVSLIPITWIFQFKTLNDYERAVVFRLGKYVGEKGAGFYYMWPFIDDYRVLDMRIKTMDLQKQEMLTKESVTVHVNAVVLYYIEKATMNLMTIRRFRFATEQLAATAIRSVIGCSELDELLSHREKINERLKSYLDKETDSWGLKVTRVEIKDVTLPKVMQRSMGAQAESERERRAKVIGAEGEVQAAPLLLKAAQTLSKNSASLQLRFLDTLREISAEKNSTVVFPLPLEFMNVFEKREGLFFPENGDEEKIPMLEGKKVQ</sequence>
<reference evidence="6" key="1">
    <citation type="submission" date="2021-01" db="EMBL/GenBank/DDBJ databases">
        <authorList>
            <person name="Corre E."/>
            <person name="Pelletier E."/>
            <person name="Niang G."/>
            <person name="Scheremetjew M."/>
            <person name="Finn R."/>
            <person name="Kale V."/>
            <person name="Holt S."/>
            <person name="Cochrane G."/>
            <person name="Meng A."/>
            <person name="Brown T."/>
            <person name="Cohen L."/>
        </authorList>
    </citation>
    <scope>NUCLEOTIDE SEQUENCE</scope>
    <source>
        <strain evidence="6">CCMP2058</strain>
    </source>
</reference>
<dbReference type="PRINTS" id="PR00721">
    <property type="entry name" value="STOMATIN"/>
</dbReference>
<accession>A0A7S0GNV3</accession>
<dbReference type="Gene3D" id="3.30.479.30">
    <property type="entry name" value="Band 7 domain"/>
    <property type="match status" value="1"/>
</dbReference>
<feature type="domain" description="Band 7" evidence="5">
    <location>
        <begin position="74"/>
        <end position="231"/>
    </location>
</feature>
<dbReference type="InterPro" id="IPR001107">
    <property type="entry name" value="Band_7"/>
</dbReference>
<evidence type="ECO:0000256" key="1">
    <source>
        <dbReference type="ARBA" id="ARBA00004370"/>
    </source>
</evidence>
<dbReference type="CDD" id="cd08826">
    <property type="entry name" value="SPFH_eoslipins_u1"/>
    <property type="match status" value="1"/>
</dbReference>
<dbReference type="SUPFAM" id="SSF117892">
    <property type="entry name" value="Band 7/SPFH domain"/>
    <property type="match status" value="1"/>
</dbReference>
<evidence type="ECO:0000313" key="6">
    <source>
        <dbReference type="EMBL" id="CAD8428829.1"/>
    </source>
</evidence>
<dbReference type="InterPro" id="IPR036013">
    <property type="entry name" value="Band_7/SPFH_dom_sf"/>
</dbReference>
<dbReference type="GO" id="GO:0098552">
    <property type="term" value="C:side of membrane"/>
    <property type="evidence" value="ECO:0007669"/>
    <property type="project" value="UniProtKB-ARBA"/>
</dbReference>
<feature type="transmembrane region" description="Helical" evidence="4">
    <location>
        <begin position="52"/>
        <end position="74"/>
    </location>
</feature>
<dbReference type="Gene3D" id="6.10.250.2090">
    <property type="match status" value="1"/>
</dbReference>
<proteinExistence type="inferred from homology"/>
<dbReference type="EMBL" id="HBEM01000608">
    <property type="protein sequence ID" value="CAD8428829.1"/>
    <property type="molecule type" value="Transcribed_RNA"/>
</dbReference>
<keyword evidence="4" id="KW-1133">Transmembrane helix</keyword>
<evidence type="ECO:0000259" key="5">
    <source>
        <dbReference type="SMART" id="SM00244"/>
    </source>
</evidence>
<dbReference type="Pfam" id="PF01145">
    <property type="entry name" value="Band_7"/>
    <property type="match status" value="1"/>
</dbReference>
<evidence type="ECO:0000256" key="3">
    <source>
        <dbReference type="ARBA" id="ARBA00023136"/>
    </source>
</evidence>
<dbReference type="GO" id="GO:0005886">
    <property type="term" value="C:plasma membrane"/>
    <property type="evidence" value="ECO:0007669"/>
    <property type="project" value="InterPro"/>
</dbReference>
<protein>
    <recommendedName>
        <fullName evidence="5">Band 7 domain-containing protein</fullName>
    </recommendedName>
</protein>
<dbReference type="PANTHER" id="PTHR10264:SF19">
    <property type="entry name" value="AT06885P-RELATED"/>
    <property type="match status" value="1"/>
</dbReference>
<dbReference type="SMART" id="SM00244">
    <property type="entry name" value="PHB"/>
    <property type="match status" value="1"/>
</dbReference>
<comment type="subcellular location">
    <subcellularLocation>
        <location evidence="1">Membrane</location>
    </subcellularLocation>
</comment>
<comment type="similarity">
    <text evidence="2">Belongs to the band 7/mec-2 family.</text>
</comment>
<gene>
    <name evidence="6" type="ORF">LAMO00422_LOCUS434</name>
</gene>
<evidence type="ECO:0000256" key="2">
    <source>
        <dbReference type="ARBA" id="ARBA00008164"/>
    </source>
</evidence>